<dbReference type="PIRSF" id="PIRSF000408">
    <property type="entry name" value="Alkyltransferas_AdaA"/>
    <property type="match status" value="1"/>
</dbReference>
<dbReference type="STRING" id="33960.TY91_01690"/>
<dbReference type="PATRIC" id="fig|1423733.4.peg.3054"/>
<organism evidence="8 9">
    <name type="scientific">Secundilactobacillus collinoides DSM 20515 = JCM 1123</name>
    <dbReference type="NCBI Taxonomy" id="1423733"/>
    <lineage>
        <taxon>Bacteria</taxon>
        <taxon>Bacillati</taxon>
        <taxon>Bacillota</taxon>
        <taxon>Bacilli</taxon>
        <taxon>Lactobacillales</taxon>
        <taxon>Lactobacillaceae</taxon>
        <taxon>Secundilactobacillus</taxon>
    </lineage>
</organism>
<gene>
    <name evidence="8" type="ORF">FC82_GL002928</name>
</gene>
<dbReference type="PROSITE" id="PS01124">
    <property type="entry name" value="HTH_ARAC_FAMILY_2"/>
    <property type="match status" value="1"/>
</dbReference>
<evidence type="ECO:0000256" key="2">
    <source>
        <dbReference type="ARBA" id="ARBA00022603"/>
    </source>
</evidence>
<dbReference type="SUPFAM" id="SSF57884">
    <property type="entry name" value="Ada DNA repair protein, N-terminal domain (N-Ada 10)"/>
    <property type="match status" value="1"/>
</dbReference>
<dbReference type="InterPro" id="IPR018060">
    <property type="entry name" value="HTH_AraC"/>
</dbReference>
<evidence type="ECO:0000259" key="7">
    <source>
        <dbReference type="PROSITE" id="PS01124"/>
    </source>
</evidence>
<protein>
    <submittedName>
        <fullName evidence="8">Methylphosphotriester-DNA alkyltransferase</fullName>
    </submittedName>
</protein>
<evidence type="ECO:0000256" key="1">
    <source>
        <dbReference type="ARBA" id="ARBA00001947"/>
    </source>
</evidence>
<dbReference type="GO" id="GO:0043565">
    <property type="term" value="F:sequence-specific DNA binding"/>
    <property type="evidence" value="ECO:0007669"/>
    <property type="project" value="InterPro"/>
</dbReference>
<accession>A0A0R2BIV0</accession>
<dbReference type="InterPro" id="IPR035451">
    <property type="entry name" value="Ada-like_dom_sf"/>
</dbReference>
<dbReference type="InterPro" id="IPR016220">
    <property type="entry name" value="Me-P-triester_DNA_alkyl-Trfase"/>
</dbReference>
<dbReference type="InterPro" id="IPR004026">
    <property type="entry name" value="Ada_DNA_repair_Zn-bd"/>
</dbReference>
<sequence length="191" mass="21886">MSSMTEHRLTARRWQAIQQNDRQFDDVFWYGVTTTHIFCRPSCASRLPKKDHIQIFTSPQEAIAAGFRPCKRCAPTGHPVNNQLWVTEIDQVLSAHFKEPLSMTTLAAYVHGSTSYLRHTYKQVTGITPQQKLTELRLTEAARLLASTSQSVNWIAADAGLPNVPYFTTTFKTKFHATPRQYRKEHQHADR</sequence>
<keyword evidence="3" id="KW-0805">Transcription regulation</keyword>
<dbReference type="SUPFAM" id="SSF46689">
    <property type="entry name" value="Homeodomain-like"/>
    <property type="match status" value="2"/>
</dbReference>
<dbReference type="Gene3D" id="3.40.10.10">
    <property type="entry name" value="DNA Methylphosphotriester Repair Domain"/>
    <property type="match status" value="1"/>
</dbReference>
<dbReference type="Pfam" id="PF12833">
    <property type="entry name" value="HTH_18"/>
    <property type="match status" value="1"/>
</dbReference>
<dbReference type="PANTHER" id="PTHR43280:SF28">
    <property type="entry name" value="HTH-TYPE TRANSCRIPTIONAL ACTIVATOR RHAS"/>
    <property type="match status" value="1"/>
</dbReference>
<feature type="domain" description="HTH araC/xylS-type" evidence="7">
    <location>
        <begin position="87"/>
        <end position="185"/>
    </location>
</feature>
<keyword evidence="5" id="KW-0010">Activator</keyword>
<dbReference type="GO" id="GO:0006281">
    <property type="term" value="P:DNA repair"/>
    <property type="evidence" value="ECO:0007669"/>
    <property type="project" value="InterPro"/>
</dbReference>
<dbReference type="InterPro" id="IPR009057">
    <property type="entry name" value="Homeodomain-like_sf"/>
</dbReference>
<evidence type="ECO:0000313" key="9">
    <source>
        <dbReference type="Proteomes" id="UP000051845"/>
    </source>
</evidence>
<keyword evidence="2" id="KW-0489">Methyltransferase</keyword>
<evidence type="ECO:0000256" key="6">
    <source>
        <dbReference type="ARBA" id="ARBA00023163"/>
    </source>
</evidence>
<evidence type="ECO:0000256" key="4">
    <source>
        <dbReference type="ARBA" id="ARBA00023125"/>
    </source>
</evidence>
<keyword evidence="4" id="KW-0238">DNA-binding</keyword>
<evidence type="ECO:0000313" key="8">
    <source>
        <dbReference type="EMBL" id="KRM77572.1"/>
    </source>
</evidence>
<dbReference type="SMART" id="SM00342">
    <property type="entry name" value="HTH_ARAC"/>
    <property type="match status" value="1"/>
</dbReference>
<comment type="caution">
    <text evidence="8">The sequence shown here is derived from an EMBL/GenBank/DDBJ whole genome shotgun (WGS) entry which is preliminary data.</text>
</comment>
<dbReference type="GO" id="GO:0008270">
    <property type="term" value="F:zinc ion binding"/>
    <property type="evidence" value="ECO:0007669"/>
    <property type="project" value="InterPro"/>
</dbReference>
<dbReference type="GO" id="GO:0008168">
    <property type="term" value="F:methyltransferase activity"/>
    <property type="evidence" value="ECO:0007669"/>
    <property type="project" value="UniProtKB-KW"/>
</dbReference>
<dbReference type="PANTHER" id="PTHR43280">
    <property type="entry name" value="ARAC-FAMILY TRANSCRIPTIONAL REGULATOR"/>
    <property type="match status" value="1"/>
</dbReference>
<evidence type="ECO:0000256" key="5">
    <source>
        <dbReference type="ARBA" id="ARBA00023159"/>
    </source>
</evidence>
<dbReference type="EMBL" id="AYYR01000009">
    <property type="protein sequence ID" value="KRM77572.1"/>
    <property type="molecule type" value="Genomic_DNA"/>
</dbReference>
<keyword evidence="6" id="KW-0804">Transcription</keyword>
<name>A0A0R2BIV0_SECCO</name>
<dbReference type="Gene3D" id="1.10.10.60">
    <property type="entry name" value="Homeodomain-like"/>
    <property type="match status" value="2"/>
</dbReference>
<evidence type="ECO:0000256" key="3">
    <source>
        <dbReference type="ARBA" id="ARBA00023015"/>
    </source>
</evidence>
<proteinExistence type="predicted"/>
<dbReference type="GO" id="GO:0003700">
    <property type="term" value="F:DNA-binding transcription factor activity"/>
    <property type="evidence" value="ECO:0007669"/>
    <property type="project" value="InterPro"/>
</dbReference>
<comment type="cofactor">
    <cofactor evidence="1">
        <name>Zn(2+)</name>
        <dbReference type="ChEBI" id="CHEBI:29105"/>
    </cofactor>
</comment>
<dbReference type="AlphaFoldDB" id="A0A0R2BIV0"/>
<dbReference type="GO" id="GO:0032259">
    <property type="term" value="P:methylation"/>
    <property type="evidence" value="ECO:0007669"/>
    <property type="project" value="UniProtKB-KW"/>
</dbReference>
<dbReference type="Pfam" id="PF02805">
    <property type="entry name" value="Ada_Zn_binding"/>
    <property type="match status" value="1"/>
</dbReference>
<dbReference type="Proteomes" id="UP000051845">
    <property type="component" value="Unassembled WGS sequence"/>
</dbReference>
<keyword evidence="8" id="KW-0808">Transferase</keyword>
<reference evidence="8 9" key="1">
    <citation type="journal article" date="2015" name="Genome Announc.">
        <title>Expanding the biotechnology potential of lactobacilli through comparative genomics of 213 strains and associated genera.</title>
        <authorList>
            <person name="Sun Z."/>
            <person name="Harris H.M."/>
            <person name="McCann A."/>
            <person name="Guo C."/>
            <person name="Argimon S."/>
            <person name="Zhang W."/>
            <person name="Yang X."/>
            <person name="Jeffery I.B."/>
            <person name="Cooney J.C."/>
            <person name="Kagawa T.F."/>
            <person name="Liu W."/>
            <person name="Song Y."/>
            <person name="Salvetti E."/>
            <person name="Wrobel A."/>
            <person name="Rasinkangas P."/>
            <person name="Parkhill J."/>
            <person name="Rea M.C."/>
            <person name="O'Sullivan O."/>
            <person name="Ritari J."/>
            <person name="Douillard F.P."/>
            <person name="Paul Ross R."/>
            <person name="Yang R."/>
            <person name="Briner A.E."/>
            <person name="Felis G.E."/>
            <person name="de Vos W.M."/>
            <person name="Barrangou R."/>
            <person name="Klaenhammer T.R."/>
            <person name="Caufield P.W."/>
            <person name="Cui Y."/>
            <person name="Zhang H."/>
            <person name="O'Toole P.W."/>
        </authorList>
    </citation>
    <scope>NUCLEOTIDE SEQUENCE [LARGE SCALE GENOMIC DNA]</scope>
    <source>
        <strain evidence="8 9">DSM 20515</strain>
    </source>
</reference>